<dbReference type="AlphaFoldDB" id="A0A550JBB5"/>
<accession>A0A550JBB5</accession>
<keyword evidence="2" id="KW-1185">Reference proteome</keyword>
<evidence type="ECO:0000313" key="2">
    <source>
        <dbReference type="Proteomes" id="UP000317155"/>
    </source>
</evidence>
<organism evidence="1 2">
    <name type="scientific">Trichloromonas acetexigens</name>
    <dbReference type="NCBI Taxonomy" id="38815"/>
    <lineage>
        <taxon>Bacteria</taxon>
        <taxon>Pseudomonadati</taxon>
        <taxon>Thermodesulfobacteriota</taxon>
        <taxon>Desulfuromonadia</taxon>
        <taxon>Desulfuromonadales</taxon>
        <taxon>Trichloromonadaceae</taxon>
        <taxon>Trichloromonas</taxon>
    </lineage>
</organism>
<name>A0A550JBB5_9BACT</name>
<dbReference type="EMBL" id="VJVV01000007">
    <property type="protein sequence ID" value="TRO80545.1"/>
    <property type="molecule type" value="Genomic_DNA"/>
</dbReference>
<dbReference type="Proteomes" id="UP000317155">
    <property type="component" value="Unassembled WGS sequence"/>
</dbReference>
<comment type="caution">
    <text evidence="1">The sequence shown here is derived from an EMBL/GenBank/DDBJ whole genome shotgun (WGS) entry which is preliminary data.</text>
</comment>
<evidence type="ECO:0000313" key="1">
    <source>
        <dbReference type="EMBL" id="TRO80545.1"/>
    </source>
</evidence>
<protein>
    <submittedName>
        <fullName evidence="1">Uncharacterized protein</fullName>
    </submittedName>
</protein>
<sequence length="108" mass="11748">MVQISKKSFLFTHILPALKGQSAYFSLAAVKHALTEAEIALADGTAHFERLNGTIPAGGKPCRDFFFLSPVDYSNCFERIRDGKLNGRSSALMQVLGNTQGVEPCRTA</sequence>
<dbReference type="OrthoDB" id="9761012at2"/>
<dbReference type="RefSeq" id="WP_092058091.1">
    <property type="nucleotide sequence ID" value="NZ_FOJJ01000039.1"/>
</dbReference>
<proteinExistence type="predicted"/>
<reference evidence="1 2" key="1">
    <citation type="submission" date="2019-07" db="EMBL/GenBank/DDBJ databases">
        <title>Insights of Desulfuromonas acetexigens electromicrobiology.</title>
        <authorList>
            <person name="Katuri K."/>
            <person name="Sapireddy V."/>
            <person name="Shaw D.R."/>
            <person name="Saikaly P."/>
        </authorList>
    </citation>
    <scope>NUCLEOTIDE SEQUENCE [LARGE SCALE GENOMIC DNA]</scope>
    <source>
        <strain evidence="1 2">2873</strain>
    </source>
</reference>
<gene>
    <name evidence="1" type="ORF">FL622_10635</name>
</gene>